<comment type="caution">
    <text evidence="1">The sequence shown here is derived from an EMBL/GenBank/DDBJ whole genome shotgun (WGS) entry which is preliminary data.</text>
</comment>
<sequence length="91" mass="10263">MSAHVPDMWSTSSRRGQPCVMLRHTELTQLIELTQGLTRPDPICWAAPLLGLTQINFVVRSMGLMGRLYNWTNVLANLLDGPFFKFGLLAF</sequence>
<protein>
    <submittedName>
        <fullName evidence="1">Uncharacterized protein</fullName>
    </submittedName>
</protein>
<dbReference type="Proteomes" id="UP001454036">
    <property type="component" value="Unassembled WGS sequence"/>
</dbReference>
<dbReference type="EMBL" id="BAABME010004081">
    <property type="protein sequence ID" value="GAA0161112.1"/>
    <property type="molecule type" value="Genomic_DNA"/>
</dbReference>
<gene>
    <name evidence="1" type="ORF">LIER_17506</name>
</gene>
<evidence type="ECO:0000313" key="1">
    <source>
        <dbReference type="EMBL" id="GAA0161112.1"/>
    </source>
</evidence>
<organism evidence="1 2">
    <name type="scientific">Lithospermum erythrorhizon</name>
    <name type="common">Purple gromwell</name>
    <name type="synonym">Lithospermum officinale var. erythrorhizon</name>
    <dbReference type="NCBI Taxonomy" id="34254"/>
    <lineage>
        <taxon>Eukaryota</taxon>
        <taxon>Viridiplantae</taxon>
        <taxon>Streptophyta</taxon>
        <taxon>Embryophyta</taxon>
        <taxon>Tracheophyta</taxon>
        <taxon>Spermatophyta</taxon>
        <taxon>Magnoliopsida</taxon>
        <taxon>eudicotyledons</taxon>
        <taxon>Gunneridae</taxon>
        <taxon>Pentapetalae</taxon>
        <taxon>asterids</taxon>
        <taxon>lamiids</taxon>
        <taxon>Boraginales</taxon>
        <taxon>Boraginaceae</taxon>
        <taxon>Boraginoideae</taxon>
        <taxon>Lithospermeae</taxon>
        <taxon>Lithospermum</taxon>
    </lineage>
</organism>
<accession>A0AAV3QG06</accession>
<reference evidence="1 2" key="1">
    <citation type="submission" date="2024-01" db="EMBL/GenBank/DDBJ databases">
        <title>The complete chloroplast genome sequence of Lithospermum erythrorhizon: insights into the phylogenetic relationship among Boraginaceae species and the maternal lineages of purple gromwells.</title>
        <authorList>
            <person name="Okada T."/>
            <person name="Watanabe K."/>
        </authorList>
    </citation>
    <scope>NUCLEOTIDE SEQUENCE [LARGE SCALE GENOMIC DNA]</scope>
</reference>
<name>A0AAV3QG06_LITER</name>
<evidence type="ECO:0000313" key="2">
    <source>
        <dbReference type="Proteomes" id="UP001454036"/>
    </source>
</evidence>
<proteinExistence type="predicted"/>
<keyword evidence="2" id="KW-1185">Reference proteome</keyword>
<dbReference type="AlphaFoldDB" id="A0AAV3QG06"/>